<keyword evidence="2" id="KW-1185">Reference proteome</keyword>
<dbReference type="AlphaFoldDB" id="A0A9K3GSP8"/>
<accession>A0A9K3GSP8</accession>
<gene>
    <name evidence="1" type="ORF">KIPB_017022</name>
</gene>
<dbReference type="Proteomes" id="UP000265618">
    <property type="component" value="Unassembled WGS sequence"/>
</dbReference>
<sequence>MTPVDLLPLSKNMSFCRTLNTHPDTRVETPFALLVPTPLFCAQVTDSQRLMGNVYVVL</sequence>
<evidence type="ECO:0000313" key="2">
    <source>
        <dbReference type="Proteomes" id="UP000265618"/>
    </source>
</evidence>
<proteinExistence type="predicted"/>
<comment type="caution">
    <text evidence="1">The sequence shown here is derived from an EMBL/GenBank/DDBJ whole genome shotgun (WGS) entry which is preliminary data.</text>
</comment>
<organism evidence="1 2">
    <name type="scientific">Kipferlia bialata</name>
    <dbReference type="NCBI Taxonomy" id="797122"/>
    <lineage>
        <taxon>Eukaryota</taxon>
        <taxon>Metamonada</taxon>
        <taxon>Carpediemonas-like organisms</taxon>
        <taxon>Kipferlia</taxon>
    </lineage>
</organism>
<protein>
    <submittedName>
        <fullName evidence="1">Uncharacterized protein</fullName>
    </submittedName>
</protein>
<feature type="non-terminal residue" evidence="1">
    <location>
        <position position="58"/>
    </location>
</feature>
<evidence type="ECO:0000313" key="1">
    <source>
        <dbReference type="EMBL" id="GIQ92936.1"/>
    </source>
</evidence>
<reference evidence="1 2" key="1">
    <citation type="journal article" date="2018" name="PLoS ONE">
        <title>The draft genome of Kipferlia bialata reveals reductive genome evolution in fornicate parasites.</title>
        <authorList>
            <person name="Tanifuji G."/>
            <person name="Takabayashi S."/>
            <person name="Kume K."/>
            <person name="Takagi M."/>
            <person name="Nakayama T."/>
            <person name="Kamikawa R."/>
            <person name="Inagaki Y."/>
            <person name="Hashimoto T."/>
        </authorList>
    </citation>
    <scope>NUCLEOTIDE SEQUENCE [LARGE SCALE GENOMIC DNA]</scope>
    <source>
        <strain evidence="1">NY0173</strain>
    </source>
</reference>
<name>A0A9K3GSP8_9EUKA</name>
<dbReference type="EMBL" id="BDIP01010968">
    <property type="protein sequence ID" value="GIQ92936.1"/>
    <property type="molecule type" value="Genomic_DNA"/>
</dbReference>